<dbReference type="AlphaFoldDB" id="A2F328"/>
<sequence>MSSIFQAFTLEEVESIRSVVLIGQQNDDMLLTNCTHRPLSEAQAFIKRFKKNLLDIHVESQEISDMANQQYVAIITAARAKKSMHANNLSSTNSIANLTLPFANAIDSLPLKFRMKFSKIETETEASSPKPPIPTRSKSVTNGMNKEIEVKPVPKIQIPVIPPSDFKFLHSVKDASEITPGDLAAVLKNREGPTIICRVIALKTINGIPHALVASFLNEIGPCYFPLHHLVMLRSEADTFEPGAQILTVDKLVKKIMLRAQSVVLAIEDIPGMKSGNSIKPELRKNMLYQTLACAAQLQLLNFIASWEIPESKMEILLREVEKMFQAKFKSTEETNLRCQTIFGQILEHVK</sequence>
<protein>
    <submittedName>
        <fullName evidence="1">Uncharacterized protein</fullName>
    </submittedName>
</protein>
<dbReference type="EMBL" id="DS113592">
    <property type="protein sequence ID" value="EAY00692.1"/>
    <property type="molecule type" value="Genomic_DNA"/>
</dbReference>
<dbReference type="OrthoDB" id="10263006at2759"/>
<dbReference type="InParanoid" id="A2F328"/>
<organism evidence="1 2">
    <name type="scientific">Trichomonas vaginalis (strain ATCC PRA-98 / G3)</name>
    <dbReference type="NCBI Taxonomy" id="412133"/>
    <lineage>
        <taxon>Eukaryota</taxon>
        <taxon>Metamonada</taxon>
        <taxon>Parabasalia</taxon>
        <taxon>Trichomonadida</taxon>
        <taxon>Trichomonadidae</taxon>
        <taxon>Trichomonas</taxon>
    </lineage>
</organism>
<evidence type="ECO:0000313" key="1">
    <source>
        <dbReference type="EMBL" id="EAY00692.1"/>
    </source>
</evidence>
<dbReference type="VEuPathDB" id="TrichDB:TVAG_189080"/>
<dbReference type="KEGG" id="tva:4758514"/>
<reference evidence="1" key="2">
    <citation type="journal article" date="2007" name="Science">
        <title>Draft genome sequence of the sexually transmitted pathogen Trichomonas vaginalis.</title>
        <authorList>
            <person name="Carlton J.M."/>
            <person name="Hirt R.P."/>
            <person name="Silva J.C."/>
            <person name="Delcher A.L."/>
            <person name="Schatz M."/>
            <person name="Zhao Q."/>
            <person name="Wortman J.R."/>
            <person name="Bidwell S.L."/>
            <person name="Alsmark U.C.M."/>
            <person name="Besteiro S."/>
            <person name="Sicheritz-Ponten T."/>
            <person name="Noel C.J."/>
            <person name="Dacks J.B."/>
            <person name="Foster P.G."/>
            <person name="Simillion C."/>
            <person name="Van de Peer Y."/>
            <person name="Miranda-Saavedra D."/>
            <person name="Barton G.J."/>
            <person name="Westrop G.D."/>
            <person name="Mueller S."/>
            <person name="Dessi D."/>
            <person name="Fiori P.L."/>
            <person name="Ren Q."/>
            <person name="Paulsen I."/>
            <person name="Zhang H."/>
            <person name="Bastida-Corcuera F.D."/>
            <person name="Simoes-Barbosa A."/>
            <person name="Brown M.T."/>
            <person name="Hayes R.D."/>
            <person name="Mukherjee M."/>
            <person name="Okumura C.Y."/>
            <person name="Schneider R."/>
            <person name="Smith A.J."/>
            <person name="Vanacova S."/>
            <person name="Villalvazo M."/>
            <person name="Haas B.J."/>
            <person name="Pertea M."/>
            <person name="Feldblyum T.V."/>
            <person name="Utterback T.R."/>
            <person name="Shu C.L."/>
            <person name="Osoegawa K."/>
            <person name="de Jong P.J."/>
            <person name="Hrdy I."/>
            <person name="Horvathova L."/>
            <person name="Zubacova Z."/>
            <person name="Dolezal P."/>
            <person name="Malik S.B."/>
            <person name="Logsdon J.M. Jr."/>
            <person name="Henze K."/>
            <person name="Gupta A."/>
            <person name="Wang C.C."/>
            <person name="Dunne R.L."/>
            <person name="Upcroft J.A."/>
            <person name="Upcroft P."/>
            <person name="White O."/>
            <person name="Salzberg S.L."/>
            <person name="Tang P."/>
            <person name="Chiu C.-H."/>
            <person name="Lee Y.-S."/>
            <person name="Embley T.M."/>
            <person name="Coombs G.H."/>
            <person name="Mottram J.C."/>
            <person name="Tachezy J."/>
            <person name="Fraser-Liggett C.M."/>
            <person name="Johnson P.J."/>
        </authorList>
    </citation>
    <scope>NUCLEOTIDE SEQUENCE [LARGE SCALE GENOMIC DNA]</scope>
    <source>
        <strain evidence="1">G3</strain>
    </source>
</reference>
<accession>A2F328</accession>
<gene>
    <name evidence="1" type="ORF">TVAG_189080</name>
</gene>
<reference evidence="1" key="1">
    <citation type="submission" date="2006-10" db="EMBL/GenBank/DDBJ databases">
        <authorList>
            <person name="Amadeo P."/>
            <person name="Zhao Q."/>
            <person name="Wortman J."/>
            <person name="Fraser-Liggett C."/>
            <person name="Carlton J."/>
        </authorList>
    </citation>
    <scope>NUCLEOTIDE SEQUENCE</scope>
    <source>
        <strain evidence="1">G3</strain>
    </source>
</reference>
<keyword evidence="2" id="KW-1185">Reference proteome</keyword>
<name>A2F328_TRIV3</name>
<dbReference type="RefSeq" id="XP_001313621.1">
    <property type="nucleotide sequence ID" value="XM_001313620.1"/>
</dbReference>
<dbReference type="VEuPathDB" id="TrichDB:TVAGG3_0762210"/>
<dbReference type="Proteomes" id="UP000001542">
    <property type="component" value="Unassembled WGS sequence"/>
</dbReference>
<proteinExistence type="predicted"/>
<evidence type="ECO:0000313" key="2">
    <source>
        <dbReference type="Proteomes" id="UP000001542"/>
    </source>
</evidence>